<keyword evidence="11" id="KW-1185">Reference proteome</keyword>
<keyword evidence="8" id="KW-0139">CF(1)</keyword>
<evidence type="ECO:0000256" key="6">
    <source>
        <dbReference type="ARBA" id="ARBA00023065"/>
    </source>
</evidence>
<evidence type="ECO:0000256" key="4">
    <source>
        <dbReference type="ARBA" id="ARBA00022448"/>
    </source>
</evidence>
<accession>A0ABT3PUA3</accession>
<dbReference type="InterPro" id="IPR035968">
    <property type="entry name" value="ATP_synth_F1_ATPase_gsu"/>
</dbReference>
<dbReference type="InterPro" id="IPR017709">
    <property type="entry name" value="Alt_ATP_synth_F1_gsu"/>
</dbReference>
<comment type="function">
    <text evidence="1">Produces ATP from ADP in the presence of a proton gradient across the membrane. The gamma chain is believed to be important in regulating ATPase activity and the flow of protons through the CF(0) complex.</text>
</comment>
<dbReference type="NCBIfam" id="TIGR03323">
    <property type="entry name" value="alt_F1F0_F1_gam"/>
    <property type="match status" value="1"/>
</dbReference>
<name>A0ABT3PUA3_9BACT</name>
<dbReference type="EMBL" id="JAJNDC010000001">
    <property type="protein sequence ID" value="MCW9711422.1"/>
    <property type="molecule type" value="Genomic_DNA"/>
</dbReference>
<evidence type="ECO:0000256" key="9">
    <source>
        <dbReference type="ARBA" id="ARBA00023310"/>
    </source>
</evidence>
<dbReference type="Gene3D" id="1.10.287.80">
    <property type="entry name" value="ATP synthase, gamma subunit, helix hairpin domain"/>
    <property type="match status" value="1"/>
</dbReference>
<dbReference type="CDD" id="cd12151">
    <property type="entry name" value="F1-ATPase_gamma"/>
    <property type="match status" value="1"/>
</dbReference>
<gene>
    <name evidence="10" type="ORF">LQ318_00765</name>
</gene>
<dbReference type="InterPro" id="IPR000131">
    <property type="entry name" value="ATP_synth_F1_gsu"/>
</dbReference>
<keyword evidence="9" id="KW-0066">ATP synthesis</keyword>
<dbReference type="PANTHER" id="PTHR11693:SF22">
    <property type="entry name" value="ATP SYNTHASE SUBUNIT GAMMA, MITOCHONDRIAL"/>
    <property type="match status" value="1"/>
</dbReference>
<evidence type="ECO:0000313" key="11">
    <source>
        <dbReference type="Proteomes" id="UP001207337"/>
    </source>
</evidence>
<dbReference type="PANTHER" id="PTHR11693">
    <property type="entry name" value="ATP SYNTHASE GAMMA CHAIN"/>
    <property type="match status" value="1"/>
</dbReference>
<organism evidence="10 11">
    <name type="scientific">Fodinibius salicampi</name>
    <dbReference type="NCBI Taxonomy" id="1920655"/>
    <lineage>
        <taxon>Bacteria</taxon>
        <taxon>Pseudomonadati</taxon>
        <taxon>Balneolota</taxon>
        <taxon>Balneolia</taxon>
        <taxon>Balneolales</taxon>
        <taxon>Balneolaceae</taxon>
        <taxon>Fodinibius</taxon>
    </lineage>
</organism>
<dbReference type="Pfam" id="PF00231">
    <property type="entry name" value="ATP-synt"/>
    <property type="match status" value="1"/>
</dbReference>
<evidence type="ECO:0000256" key="7">
    <source>
        <dbReference type="ARBA" id="ARBA00023136"/>
    </source>
</evidence>
<evidence type="ECO:0000256" key="8">
    <source>
        <dbReference type="ARBA" id="ARBA00023196"/>
    </source>
</evidence>
<keyword evidence="7" id="KW-0472">Membrane</keyword>
<evidence type="ECO:0000256" key="3">
    <source>
        <dbReference type="ARBA" id="ARBA00007681"/>
    </source>
</evidence>
<comment type="similarity">
    <text evidence="3">Belongs to the ATPase gamma chain family.</text>
</comment>
<keyword evidence="4" id="KW-0813">Transport</keyword>
<dbReference type="RefSeq" id="WP_265786625.1">
    <property type="nucleotide sequence ID" value="NZ_BAABRS010000001.1"/>
</dbReference>
<evidence type="ECO:0000256" key="2">
    <source>
        <dbReference type="ARBA" id="ARBA00004170"/>
    </source>
</evidence>
<evidence type="ECO:0000256" key="1">
    <source>
        <dbReference type="ARBA" id="ARBA00003456"/>
    </source>
</evidence>
<reference evidence="10 11" key="1">
    <citation type="submission" date="2021-11" db="EMBL/GenBank/DDBJ databases">
        <title>Aliifidinibius sp. nov., a new bacterium isolated from saline soil.</title>
        <authorList>
            <person name="Galisteo C."/>
            <person name="De La Haba R."/>
            <person name="Sanchez-Porro C."/>
            <person name="Ventosa A."/>
        </authorList>
    </citation>
    <scope>NUCLEOTIDE SEQUENCE [LARGE SCALE GENOMIC DNA]</scope>
    <source>
        <strain evidence="10 11">KACC 190600</strain>
    </source>
</reference>
<keyword evidence="5" id="KW-0375">Hydrogen ion transport</keyword>
<comment type="subcellular location">
    <subcellularLocation>
        <location evidence="2">Membrane</location>
        <topology evidence="2">Peripheral membrane protein</topology>
    </subcellularLocation>
</comment>
<sequence length="302" mass="34035">MQKLEQLQRKVKNAEDLQSIVRTMKLMASVGIHQFEDAVDSLGDYYNTLERGLQVVLSKEFSEARPFLSSGNEGSAGIIVIGSSQSLCGPFDESILTYTLDKIREDEKKGAQFFVLGERLTGYFRQEEEVLISKQFILPGSAGGINGLVLDLLTGIEEWQATQDIRSIRVLHNKLTGKEGYTPRSQHLLPLNKQWLEQLIDQPWPSNNLPQYSADGHALFLSLLRQYLFVSLYRAVAESLAAEYSSRLFAMQQAEKKIDERLEKLNRAYTHERQSSITSELLDIMAGFEAAQSMDDCNSETG</sequence>
<dbReference type="Proteomes" id="UP001207337">
    <property type="component" value="Unassembled WGS sequence"/>
</dbReference>
<protein>
    <submittedName>
        <fullName evidence="10">F0F1 ATP synthase subunit gamma</fullName>
    </submittedName>
</protein>
<dbReference type="Gene3D" id="3.40.1380.10">
    <property type="match status" value="1"/>
</dbReference>
<dbReference type="PRINTS" id="PR00126">
    <property type="entry name" value="ATPASEGAMMA"/>
</dbReference>
<evidence type="ECO:0000313" key="10">
    <source>
        <dbReference type="EMBL" id="MCW9711422.1"/>
    </source>
</evidence>
<evidence type="ECO:0000256" key="5">
    <source>
        <dbReference type="ARBA" id="ARBA00022781"/>
    </source>
</evidence>
<comment type="caution">
    <text evidence="10">The sequence shown here is derived from an EMBL/GenBank/DDBJ whole genome shotgun (WGS) entry which is preliminary data.</text>
</comment>
<dbReference type="SUPFAM" id="SSF52943">
    <property type="entry name" value="ATP synthase (F1-ATPase), gamma subunit"/>
    <property type="match status" value="1"/>
</dbReference>
<keyword evidence="6" id="KW-0406">Ion transport</keyword>
<proteinExistence type="inferred from homology"/>